<dbReference type="InterPro" id="IPR029060">
    <property type="entry name" value="PIN-like_dom_sf"/>
</dbReference>
<comment type="caution">
    <text evidence="2">The sequence shown here is derived from an EMBL/GenBank/DDBJ whole genome shotgun (WGS) entry which is preliminary data.</text>
</comment>
<dbReference type="Gene3D" id="3.40.50.1010">
    <property type="entry name" value="5'-nuclease"/>
    <property type="match status" value="1"/>
</dbReference>
<name>A0A3S1C5U9_ANAVA</name>
<protein>
    <recommendedName>
        <fullName evidence="1">PIN domain-containing protein</fullName>
    </recommendedName>
</protein>
<dbReference type="OrthoDB" id="164456at2"/>
<dbReference type="EMBL" id="RSCM01000005">
    <property type="protein sequence ID" value="RUS97136.1"/>
    <property type="molecule type" value="Genomic_DNA"/>
</dbReference>
<dbReference type="Pfam" id="PF01850">
    <property type="entry name" value="PIN"/>
    <property type="match status" value="1"/>
</dbReference>
<feature type="domain" description="PIN" evidence="1">
    <location>
        <begin position="6"/>
        <end position="129"/>
    </location>
</feature>
<dbReference type="PANTHER" id="PTHR42188">
    <property type="entry name" value="23S RRNA-SPECIFIC ENDONUCLEASE VAPC20"/>
    <property type="match status" value="1"/>
</dbReference>
<evidence type="ECO:0000259" key="1">
    <source>
        <dbReference type="Pfam" id="PF01850"/>
    </source>
</evidence>
<sequence>MSNNRYFLDTSFIIALINERDQYHQTANDLANYYDDSFLVTSDAILLEIANGLSRNYKQEATQLIEYLLNAETVEIIHITPELFHQGFDLYKNFQDKEWGLVDCISFVIMRNKNITHALSFDHHFQQAGFSLVK</sequence>
<dbReference type="SUPFAM" id="SSF88723">
    <property type="entry name" value="PIN domain-like"/>
    <property type="match status" value="1"/>
</dbReference>
<organism evidence="2 3">
    <name type="scientific">Trichormus variabilis SAG 1403-4b</name>
    <dbReference type="NCBI Taxonomy" id="447716"/>
    <lineage>
        <taxon>Bacteria</taxon>
        <taxon>Bacillati</taxon>
        <taxon>Cyanobacteriota</taxon>
        <taxon>Cyanophyceae</taxon>
        <taxon>Nostocales</taxon>
        <taxon>Nostocaceae</taxon>
        <taxon>Trichormus</taxon>
    </lineage>
</organism>
<dbReference type="RefSeq" id="WP_127053693.1">
    <property type="nucleotide sequence ID" value="NZ_RSCM01000005.1"/>
</dbReference>
<dbReference type="GO" id="GO:0004521">
    <property type="term" value="F:RNA endonuclease activity"/>
    <property type="evidence" value="ECO:0007669"/>
    <property type="project" value="InterPro"/>
</dbReference>
<reference evidence="2 3" key="1">
    <citation type="journal article" date="2019" name="Genome Biol. Evol.">
        <title>Day and night: Metabolic profiles and evolutionary relationships of six axenic non-marine cyanobacteria.</title>
        <authorList>
            <person name="Will S.E."/>
            <person name="Henke P."/>
            <person name="Boedeker C."/>
            <person name="Huang S."/>
            <person name="Brinkmann H."/>
            <person name="Rohde M."/>
            <person name="Jarek M."/>
            <person name="Friedl T."/>
            <person name="Seufert S."/>
            <person name="Schumacher M."/>
            <person name="Overmann J."/>
            <person name="Neumann-Schaal M."/>
            <person name="Petersen J."/>
        </authorList>
    </citation>
    <scope>NUCLEOTIDE SEQUENCE [LARGE SCALE GENOMIC DNA]</scope>
    <source>
        <strain evidence="2 3">SAG 1403-4b</strain>
    </source>
</reference>
<accession>A0A3S1C5U9</accession>
<dbReference type="Proteomes" id="UP000276103">
    <property type="component" value="Unassembled WGS sequence"/>
</dbReference>
<dbReference type="AlphaFoldDB" id="A0A3S1C5U9"/>
<proteinExistence type="predicted"/>
<gene>
    <name evidence="2" type="ORF">DSM107003_18770</name>
</gene>
<dbReference type="InterPro" id="IPR002716">
    <property type="entry name" value="PIN_dom"/>
</dbReference>
<evidence type="ECO:0000313" key="3">
    <source>
        <dbReference type="Proteomes" id="UP000276103"/>
    </source>
</evidence>
<evidence type="ECO:0000313" key="2">
    <source>
        <dbReference type="EMBL" id="RUS97136.1"/>
    </source>
</evidence>
<dbReference type="PANTHER" id="PTHR42188:SF1">
    <property type="entry name" value="23S RRNA-SPECIFIC ENDONUCLEASE VAPC20"/>
    <property type="match status" value="1"/>
</dbReference>
<dbReference type="GO" id="GO:0016075">
    <property type="term" value="P:rRNA catabolic process"/>
    <property type="evidence" value="ECO:0007669"/>
    <property type="project" value="TreeGrafter"/>
</dbReference>
<keyword evidence="3" id="KW-1185">Reference proteome</keyword>
<dbReference type="InterPro" id="IPR039018">
    <property type="entry name" value="VapC20-like"/>
</dbReference>